<evidence type="ECO:0000313" key="2">
    <source>
        <dbReference type="Proteomes" id="UP001138997"/>
    </source>
</evidence>
<dbReference type="RefSeq" id="WP_231448656.1">
    <property type="nucleotide sequence ID" value="NZ_JAJOMB010000025.1"/>
</dbReference>
<dbReference type="AlphaFoldDB" id="A0A9X1SY15"/>
<dbReference type="Proteomes" id="UP001138997">
    <property type="component" value="Unassembled WGS sequence"/>
</dbReference>
<proteinExistence type="predicted"/>
<gene>
    <name evidence="1" type="ORF">LR394_33570</name>
</gene>
<sequence>MPRQWKGHTFYSREELAAMTPAEYENALRRHRANPVREGELPDAFVQAMNSELAEQVEEFEARRRSAAS</sequence>
<protein>
    <submittedName>
        <fullName evidence="1">Uncharacterized protein</fullName>
    </submittedName>
</protein>
<name>A0A9X1SY15_9ACTN</name>
<accession>A0A9X1SY15</accession>
<keyword evidence="2" id="KW-1185">Reference proteome</keyword>
<comment type="caution">
    <text evidence="1">The sequence shown here is derived from an EMBL/GenBank/DDBJ whole genome shotgun (WGS) entry which is preliminary data.</text>
</comment>
<reference evidence="1" key="1">
    <citation type="submission" date="2021-11" db="EMBL/GenBank/DDBJ databases">
        <title>Streptomyces corallinus and Kineosporia corallina sp. nov., two new coral-derived marine actinobacteria.</title>
        <authorList>
            <person name="Buangrab K."/>
            <person name="Sutthacheep M."/>
            <person name="Yeemin T."/>
            <person name="Harunari E."/>
            <person name="Igarashi Y."/>
            <person name="Sripreechasak P."/>
            <person name="Kanchanasin P."/>
            <person name="Tanasupawat S."/>
            <person name="Phongsopitanun W."/>
        </authorList>
    </citation>
    <scope>NUCLEOTIDE SEQUENCE</scope>
    <source>
        <strain evidence="1">JCM 31032</strain>
    </source>
</reference>
<evidence type="ECO:0000313" key="1">
    <source>
        <dbReference type="EMBL" id="MCD5315835.1"/>
    </source>
</evidence>
<organism evidence="1 2">
    <name type="scientific">Kineosporia babensis</name>
    <dbReference type="NCBI Taxonomy" id="499548"/>
    <lineage>
        <taxon>Bacteria</taxon>
        <taxon>Bacillati</taxon>
        <taxon>Actinomycetota</taxon>
        <taxon>Actinomycetes</taxon>
        <taxon>Kineosporiales</taxon>
        <taxon>Kineosporiaceae</taxon>
        <taxon>Kineosporia</taxon>
    </lineage>
</organism>
<dbReference type="EMBL" id="JAJOMB010000025">
    <property type="protein sequence ID" value="MCD5315835.1"/>
    <property type="molecule type" value="Genomic_DNA"/>
</dbReference>